<feature type="transmembrane region" description="Helical" evidence="1">
    <location>
        <begin position="503"/>
        <end position="521"/>
    </location>
</feature>
<dbReference type="Proteomes" id="UP000604046">
    <property type="component" value="Unassembled WGS sequence"/>
</dbReference>
<dbReference type="PANTHER" id="PTHR37314:SF4">
    <property type="entry name" value="UPF0700 TRANSMEMBRANE PROTEIN YOAK"/>
    <property type="match status" value="1"/>
</dbReference>
<accession>A0A812N9J9</accession>
<dbReference type="AlphaFoldDB" id="A0A812N9J9"/>
<feature type="transmembrane region" description="Helical" evidence="1">
    <location>
        <begin position="75"/>
        <end position="93"/>
    </location>
</feature>
<keyword evidence="1" id="KW-0812">Transmembrane</keyword>
<keyword evidence="3" id="KW-1185">Reference proteome</keyword>
<name>A0A812N9J9_9DINO</name>
<keyword evidence="1" id="KW-0472">Membrane</keyword>
<protein>
    <submittedName>
        <fullName evidence="2">Uncharacterized protein</fullName>
    </submittedName>
</protein>
<dbReference type="InterPro" id="IPR010699">
    <property type="entry name" value="DUF1275"/>
</dbReference>
<feature type="transmembrane region" description="Helical" evidence="1">
    <location>
        <begin position="226"/>
        <end position="247"/>
    </location>
</feature>
<evidence type="ECO:0000313" key="3">
    <source>
        <dbReference type="Proteomes" id="UP000604046"/>
    </source>
</evidence>
<evidence type="ECO:0000313" key="2">
    <source>
        <dbReference type="EMBL" id="CAE7281479.1"/>
    </source>
</evidence>
<dbReference type="Pfam" id="PF06912">
    <property type="entry name" value="DUF1275"/>
    <property type="match status" value="2"/>
</dbReference>
<feature type="transmembrane region" description="Helical" evidence="1">
    <location>
        <begin position="473"/>
        <end position="491"/>
    </location>
</feature>
<comment type="caution">
    <text evidence="2">The sequence shown here is derived from an EMBL/GenBank/DDBJ whole genome shotgun (WGS) entry which is preliminary data.</text>
</comment>
<feature type="transmembrane region" description="Helical" evidence="1">
    <location>
        <begin position="17"/>
        <end position="38"/>
    </location>
</feature>
<feature type="transmembrane region" description="Helical" evidence="1">
    <location>
        <begin position="200"/>
        <end position="220"/>
    </location>
</feature>
<feature type="transmembrane region" description="Helical" evidence="1">
    <location>
        <begin position="105"/>
        <end position="123"/>
    </location>
</feature>
<reference evidence="2" key="1">
    <citation type="submission" date="2021-02" db="EMBL/GenBank/DDBJ databases">
        <authorList>
            <person name="Dougan E. K."/>
            <person name="Rhodes N."/>
            <person name="Thang M."/>
            <person name="Chan C."/>
        </authorList>
    </citation>
    <scope>NUCLEOTIDE SEQUENCE</scope>
</reference>
<feature type="transmembrane region" description="Helical" evidence="1">
    <location>
        <begin position="598"/>
        <end position="618"/>
    </location>
</feature>
<sequence length="731" mass="79209">MQEKAAAIRKSFQRPKFWVMGFGWCLAACAGAANVIAFKCWSLYASHVTGSTSAIAFRLEGYHQGDYGSETLKEACSLVFSFLVGAYTCGILIDKNQVHFLGKAFYGLALVLNSALLVSAAFVPGRLLAASLVAAACGLQNAMCTSHFGTIIRTTHVTGTMTDIGSTMGRISMIYLRRACRCRQLTDVERAEIGVDARKLGVLSGLWSFYLIGGLVGIYMENIVAGPKALLIPASVTGSMGLTYMACRQLLKDYIKKLEKERFSADLKEAQSALAHMGSRLHDLESGGQSDLVVDLDEEMGNMIEALHEVEADFDNLYQQSSHAAWLEQWNCRPLPRVKIDCAPGPALSGLIKDLASTSQTGIVVESLQEIAKAIFLPNMTQTLPQATVEKVPLSPSRLSRKAAAIRKSFQRPKFWVMGFGWCLAACAGAANVIAFKCWSLYASHVTGSTSAIAFRLEGYHQGDYGSETLKEACSLVFSFLVGAYTCGILIDKNQVHFLGKAFYGLALVLNSALLVSAAFVPGRLLAASLVAAACGLQNAMCTSHFGTIIRTTHVTGTMTDIGSTMGRISMIYLRRACRCRQLTDVERAEIGVDARKLGVLSGLWSFYLIGGLVGIYMENIVAGPKALLIPASVTGSMGLTYMACRQLLKDYIKKLEKERFSADLKEAQSALAHMGSRLHDLESGGQSDLVVDLDEEMGNMIEALHEVEADFDNLYQQSSHASKPAPPNRQ</sequence>
<dbReference type="PANTHER" id="PTHR37314">
    <property type="entry name" value="SLR0142 PROTEIN"/>
    <property type="match status" value="1"/>
</dbReference>
<gene>
    <name evidence="2" type="ORF">SNAT2548_LOCUS14927</name>
</gene>
<dbReference type="OrthoDB" id="10362551at2759"/>
<dbReference type="EMBL" id="CAJNDS010001802">
    <property type="protein sequence ID" value="CAE7281479.1"/>
    <property type="molecule type" value="Genomic_DNA"/>
</dbReference>
<proteinExistence type="predicted"/>
<organism evidence="2 3">
    <name type="scientific">Symbiodinium natans</name>
    <dbReference type="NCBI Taxonomy" id="878477"/>
    <lineage>
        <taxon>Eukaryota</taxon>
        <taxon>Sar</taxon>
        <taxon>Alveolata</taxon>
        <taxon>Dinophyceae</taxon>
        <taxon>Suessiales</taxon>
        <taxon>Symbiodiniaceae</taxon>
        <taxon>Symbiodinium</taxon>
    </lineage>
</organism>
<feature type="transmembrane region" description="Helical" evidence="1">
    <location>
        <begin position="624"/>
        <end position="645"/>
    </location>
</feature>
<evidence type="ECO:0000256" key="1">
    <source>
        <dbReference type="SAM" id="Phobius"/>
    </source>
</evidence>
<keyword evidence="1" id="KW-1133">Transmembrane helix</keyword>
<feature type="transmembrane region" description="Helical" evidence="1">
    <location>
        <begin position="415"/>
        <end position="436"/>
    </location>
</feature>